<comment type="caution">
    <text evidence="1">The sequence shown here is derived from an EMBL/GenBank/DDBJ whole genome shotgun (WGS) entry which is preliminary data.</text>
</comment>
<evidence type="ECO:0000313" key="1">
    <source>
        <dbReference type="EMBL" id="GEP73545.1"/>
    </source>
</evidence>
<dbReference type="RefSeq" id="WP_054748096.1">
    <property type="nucleotide sequence ID" value="NZ_BKAM01000091.1"/>
</dbReference>
<dbReference type="Proteomes" id="UP000321569">
    <property type="component" value="Unassembled WGS sequence"/>
</dbReference>
<reference evidence="1 2" key="1">
    <citation type="submission" date="2019-07" db="EMBL/GenBank/DDBJ databases">
        <title>Whole genome shotgun sequence of Lactobacillus rapi NBRC 109618.</title>
        <authorList>
            <person name="Hosoyama A."/>
            <person name="Uohara A."/>
            <person name="Ohji S."/>
            <person name="Ichikawa N."/>
        </authorList>
    </citation>
    <scope>NUCLEOTIDE SEQUENCE [LARGE SCALE GENOMIC DNA]</scope>
    <source>
        <strain evidence="1 2">NBRC 109618</strain>
    </source>
</reference>
<dbReference type="AlphaFoldDB" id="A0A512PQP9"/>
<dbReference type="InterPro" id="IPR045507">
    <property type="entry name" value="DUF6483"/>
</dbReference>
<proteinExistence type="predicted"/>
<gene>
    <name evidence="1" type="ORF">LRA02_24130</name>
</gene>
<name>A0A512PQP9_9LACO</name>
<organism evidence="1 2">
    <name type="scientific">Lentilactobacillus rapi</name>
    <dbReference type="NCBI Taxonomy" id="481723"/>
    <lineage>
        <taxon>Bacteria</taxon>
        <taxon>Bacillati</taxon>
        <taxon>Bacillota</taxon>
        <taxon>Bacilli</taxon>
        <taxon>Lactobacillales</taxon>
        <taxon>Lactobacillaceae</taxon>
        <taxon>Lentilactobacillus</taxon>
    </lineage>
</organism>
<dbReference type="EMBL" id="BKAM01000091">
    <property type="protein sequence ID" value="GEP73545.1"/>
    <property type="molecule type" value="Genomic_DNA"/>
</dbReference>
<accession>A0A512PQP9</accession>
<dbReference type="OrthoDB" id="2306268at2"/>
<evidence type="ECO:0000313" key="2">
    <source>
        <dbReference type="Proteomes" id="UP000321569"/>
    </source>
</evidence>
<dbReference type="Pfam" id="PF20092">
    <property type="entry name" value="DUF6483"/>
    <property type="match status" value="1"/>
</dbReference>
<protein>
    <submittedName>
        <fullName evidence="1">Uncharacterized protein</fullName>
    </submittedName>
</protein>
<sequence>MQEDEDFLTRQIRAIGQGLGVAISGKNGGPTQIVFPKKQAEQLPHQADLKKLIAEHQYGEAAERLSRLEFAIPHESYFNLSLWFFTQLNQLSDDQLRQGGYSKTLILIHLQSLKRQRQ</sequence>